<dbReference type="OrthoDB" id="3225429at2759"/>
<keyword evidence="5" id="KW-0964">Secreted</keyword>
<name>A0A9P4NR66_9PEZI</name>
<dbReference type="PANTHER" id="PTHR48250">
    <property type="entry name" value="CUTINASE 2-RELATED"/>
    <property type="match status" value="1"/>
</dbReference>
<evidence type="ECO:0000256" key="6">
    <source>
        <dbReference type="ARBA" id="ARBA00022729"/>
    </source>
</evidence>
<evidence type="ECO:0000256" key="4">
    <source>
        <dbReference type="ARBA" id="ARBA00022487"/>
    </source>
</evidence>
<dbReference type="Gene3D" id="3.40.50.1820">
    <property type="entry name" value="alpha/beta hydrolase"/>
    <property type="match status" value="1"/>
</dbReference>
<dbReference type="SUPFAM" id="SSF53474">
    <property type="entry name" value="alpha/beta-Hydrolases"/>
    <property type="match status" value="1"/>
</dbReference>
<dbReference type="SMART" id="SM01110">
    <property type="entry name" value="Cutinase"/>
    <property type="match status" value="1"/>
</dbReference>
<evidence type="ECO:0000256" key="2">
    <source>
        <dbReference type="ARBA" id="ARBA00007534"/>
    </source>
</evidence>
<evidence type="ECO:0000256" key="10">
    <source>
        <dbReference type="PIRSR" id="PIRSR611150-1"/>
    </source>
</evidence>
<evidence type="ECO:0000256" key="11">
    <source>
        <dbReference type="PIRSR" id="PIRSR611150-2"/>
    </source>
</evidence>
<evidence type="ECO:0000256" key="9">
    <source>
        <dbReference type="ARBA" id="ARBA00034045"/>
    </source>
</evidence>
<dbReference type="GO" id="GO:0016052">
    <property type="term" value="P:carbohydrate catabolic process"/>
    <property type="evidence" value="ECO:0007669"/>
    <property type="project" value="TreeGrafter"/>
</dbReference>
<dbReference type="PRINTS" id="PR00129">
    <property type="entry name" value="CUTINASE"/>
</dbReference>
<keyword evidence="6" id="KW-0732">Signal</keyword>
<evidence type="ECO:0000256" key="8">
    <source>
        <dbReference type="ARBA" id="ARBA00023157"/>
    </source>
</evidence>
<feature type="active site" evidence="10">
    <location>
        <position position="128"/>
    </location>
</feature>
<comment type="caution">
    <text evidence="12">The sequence shown here is derived from an EMBL/GenBank/DDBJ whole genome shotgun (WGS) entry which is preliminary data.</text>
</comment>
<evidence type="ECO:0000256" key="3">
    <source>
        <dbReference type="ARBA" id="ARBA00013095"/>
    </source>
</evidence>
<dbReference type="EC" id="3.1.1.74" evidence="3"/>
<proteinExistence type="inferred from homology"/>
<evidence type="ECO:0000256" key="1">
    <source>
        <dbReference type="ARBA" id="ARBA00004613"/>
    </source>
</evidence>
<keyword evidence="7" id="KW-0378">Hydrolase</keyword>
<reference evidence="12" key="1">
    <citation type="journal article" date="2020" name="Stud. Mycol.">
        <title>101 Dothideomycetes genomes: a test case for predicting lifestyles and emergence of pathogens.</title>
        <authorList>
            <person name="Haridas S."/>
            <person name="Albert R."/>
            <person name="Binder M."/>
            <person name="Bloem J."/>
            <person name="Labutti K."/>
            <person name="Salamov A."/>
            <person name="Andreopoulos B."/>
            <person name="Baker S."/>
            <person name="Barry K."/>
            <person name="Bills G."/>
            <person name="Bluhm B."/>
            <person name="Cannon C."/>
            <person name="Castanera R."/>
            <person name="Culley D."/>
            <person name="Daum C."/>
            <person name="Ezra D."/>
            <person name="Gonzalez J."/>
            <person name="Henrissat B."/>
            <person name="Kuo A."/>
            <person name="Liang C."/>
            <person name="Lipzen A."/>
            <person name="Lutzoni F."/>
            <person name="Magnuson J."/>
            <person name="Mondo S."/>
            <person name="Nolan M."/>
            <person name="Ohm R."/>
            <person name="Pangilinan J."/>
            <person name="Park H.-J."/>
            <person name="Ramirez L."/>
            <person name="Alfaro M."/>
            <person name="Sun H."/>
            <person name="Tritt A."/>
            <person name="Yoshinaga Y."/>
            <person name="Zwiers L.-H."/>
            <person name="Turgeon B."/>
            <person name="Goodwin S."/>
            <person name="Spatafora J."/>
            <person name="Crous P."/>
            <person name="Grigoriev I."/>
        </authorList>
    </citation>
    <scope>NUCLEOTIDE SEQUENCE</scope>
    <source>
        <strain evidence="12">CBS 130266</strain>
    </source>
</reference>
<dbReference type="AlphaFoldDB" id="A0A9P4NR66"/>
<feature type="active site" description="Proton donor/acceptor" evidence="10">
    <location>
        <position position="141"/>
    </location>
</feature>
<accession>A0A9P4NR66</accession>
<dbReference type="EMBL" id="MU007040">
    <property type="protein sequence ID" value="KAF2430216.1"/>
    <property type="molecule type" value="Genomic_DNA"/>
</dbReference>
<keyword evidence="13" id="KW-1185">Reference proteome</keyword>
<keyword evidence="4" id="KW-0719">Serine esterase</keyword>
<keyword evidence="8 11" id="KW-1015">Disulfide bond</keyword>
<dbReference type="InterPro" id="IPR029058">
    <property type="entry name" value="AB_hydrolase_fold"/>
</dbReference>
<comment type="similarity">
    <text evidence="2">Belongs to the cutinase family.</text>
</comment>
<dbReference type="GO" id="GO:0050525">
    <property type="term" value="F:cutinase activity"/>
    <property type="evidence" value="ECO:0007669"/>
    <property type="project" value="UniProtKB-EC"/>
</dbReference>
<dbReference type="Proteomes" id="UP000800235">
    <property type="component" value="Unassembled WGS sequence"/>
</dbReference>
<feature type="active site" description="Nucleophile" evidence="10">
    <location>
        <position position="73"/>
    </location>
</feature>
<protein>
    <recommendedName>
        <fullName evidence="3">cutinase</fullName>
        <ecNumber evidence="3">3.1.1.74</ecNumber>
    </recommendedName>
</protein>
<evidence type="ECO:0000256" key="7">
    <source>
        <dbReference type="ARBA" id="ARBA00022801"/>
    </source>
</evidence>
<comment type="catalytic activity">
    <reaction evidence="9">
        <text>cutin + H2O = cutin monomers.</text>
        <dbReference type="EC" id="3.1.1.74"/>
    </reaction>
</comment>
<dbReference type="GO" id="GO:0005576">
    <property type="term" value="C:extracellular region"/>
    <property type="evidence" value="ECO:0007669"/>
    <property type="project" value="UniProtKB-SubCell"/>
</dbReference>
<feature type="disulfide bond" evidence="11">
    <location>
        <begin position="124"/>
        <end position="131"/>
    </location>
</feature>
<dbReference type="Pfam" id="PF01083">
    <property type="entry name" value="Cutinase"/>
    <property type="match status" value="1"/>
</dbReference>
<evidence type="ECO:0000313" key="12">
    <source>
        <dbReference type="EMBL" id="KAF2430216.1"/>
    </source>
</evidence>
<feature type="non-terminal residue" evidence="12">
    <location>
        <position position="1"/>
    </location>
</feature>
<evidence type="ECO:0000256" key="5">
    <source>
        <dbReference type="ARBA" id="ARBA00022525"/>
    </source>
</evidence>
<dbReference type="PANTHER" id="PTHR48250:SF3">
    <property type="entry name" value="CUTINASE 1-RELATED"/>
    <property type="match status" value="1"/>
</dbReference>
<dbReference type="InterPro" id="IPR011150">
    <property type="entry name" value="Cutinase_monf"/>
</dbReference>
<dbReference type="InterPro" id="IPR000675">
    <property type="entry name" value="Cutinase/axe"/>
</dbReference>
<organism evidence="12 13">
    <name type="scientific">Tothia fuscella</name>
    <dbReference type="NCBI Taxonomy" id="1048955"/>
    <lineage>
        <taxon>Eukaryota</taxon>
        <taxon>Fungi</taxon>
        <taxon>Dikarya</taxon>
        <taxon>Ascomycota</taxon>
        <taxon>Pezizomycotina</taxon>
        <taxon>Dothideomycetes</taxon>
        <taxon>Pleosporomycetidae</taxon>
        <taxon>Venturiales</taxon>
        <taxon>Cylindrosympodiaceae</taxon>
        <taxon>Tothia</taxon>
    </lineage>
</organism>
<comment type="subcellular location">
    <subcellularLocation>
        <location evidence="1">Secreted</location>
    </subcellularLocation>
</comment>
<sequence length="163" mass="16899">GTFIGGPICTSLNTKLGAKFTRQGVGAPGYPGLFLDNVSMKGTCETCITSAVKTFQDVATKCPDAKIAFLGYSQGAAIMHNAIPLLAPELQSKLVAGVLFVDTQNKQSKASIKGFPAAKLKTFCATDDGVCGGYLNVNAGHVSYGEKGDTEKAAEWLAAQFGA</sequence>
<gene>
    <name evidence="12" type="ORF">EJ08DRAFT_589396</name>
</gene>
<evidence type="ECO:0000313" key="13">
    <source>
        <dbReference type="Proteomes" id="UP000800235"/>
    </source>
</evidence>